<keyword evidence="1" id="KW-0418">Kinase</keyword>
<dbReference type="Proteomes" id="UP000094487">
    <property type="component" value="Unassembled WGS sequence"/>
</dbReference>
<dbReference type="EMBL" id="MDDS01000010">
    <property type="protein sequence ID" value="ODP38937.1"/>
    <property type="molecule type" value="Genomic_DNA"/>
</dbReference>
<proteinExistence type="predicted"/>
<reference evidence="1 2" key="1">
    <citation type="submission" date="2016-08" db="EMBL/GenBank/DDBJ databases">
        <title>Draft genome of the agarase producing Sphingomonas sp. MCT13.</title>
        <authorList>
            <person name="D'Andrea M.M."/>
            <person name="Rossolini G.M."/>
            <person name="Thaller M.C."/>
        </authorList>
    </citation>
    <scope>NUCLEOTIDE SEQUENCE [LARGE SCALE GENOMIC DNA]</scope>
    <source>
        <strain evidence="1 2">MCT13</strain>
    </source>
</reference>
<dbReference type="InterPro" id="IPR042258">
    <property type="entry name" value="DGOK_N"/>
</dbReference>
<dbReference type="InterPro" id="IPR007729">
    <property type="entry name" value="DGOK"/>
</dbReference>
<sequence>MDRLIAVDWGTTNRRIYVIDEGVVTLTERDALGILAVSPAAYPALIETLRTRHGDHPVLLAGMIGSNRGWRDAGYVEAPCGIPELAGALRAAGDRIWIVPGVSWQANGCGDVMRGEEAQLLGAIAAGLAPARALLCQPGTHCKWAEMNEGQIAHFVTSMPGELFALLRNHSLLSAQLTGDVTEGEAFAEGVEDARSGHLLARLFGIRAAGVLGLRSDADAASYASGLLIGADCAAHAAGRTVHLLADEKLGPLYARAIEQCGGTVVMIDSHAAFAAGANRIWELAR</sequence>
<dbReference type="Gene3D" id="3.30.420.310">
    <property type="entry name" value="2-keto-3-deoxy-galactonokinase, C-terminal domain"/>
    <property type="match status" value="1"/>
</dbReference>
<protein>
    <submittedName>
        <fullName evidence="1">2-oxo-3-deoxygalactonate kinase</fullName>
    </submittedName>
</protein>
<dbReference type="OrthoDB" id="256574at2"/>
<dbReference type="GO" id="GO:0034194">
    <property type="term" value="P:D-galactonate catabolic process"/>
    <property type="evidence" value="ECO:0007669"/>
    <property type="project" value="InterPro"/>
</dbReference>
<name>A0A1E3LYQ8_9SPHN</name>
<dbReference type="STRING" id="1888892.BFL28_12835"/>
<dbReference type="GO" id="GO:0008671">
    <property type="term" value="F:2-dehydro-3-deoxygalactonokinase activity"/>
    <property type="evidence" value="ECO:0007669"/>
    <property type="project" value="InterPro"/>
</dbReference>
<dbReference type="Gene3D" id="3.30.420.300">
    <property type="entry name" value="2-keto-3-deoxy-galactonokinase, substrate binding domain"/>
    <property type="match status" value="1"/>
</dbReference>
<dbReference type="Pfam" id="PF05035">
    <property type="entry name" value="DGOK"/>
    <property type="match status" value="1"/>
</dbReference>
<gene>
    <name evidence="1" type="ORF">BFL28_12835</name>
</gene>
<keyword evidence="1" id="KW-0808">Transferase</keyword>
<dbReference type="CDD" id="cd24012">
    <property type="entry name" value="ASKHA_NBD_KDGal-kinase"/>
    <property type="match status" value="1"/>
</dbReference>
<dbReference type="InterPro" id="IPR042257">
    <property type="entry name" value="DGOK_C"/>
</dbReference>
<organism evidence="1 2">
    <name type="scientific">Sphingomonas turrisvirgatae</name>
    <dbReference type="NCBI Taxonomy" id="1888892"/>
    <lineage>
        <taxon>Bacteria</taxon>
        <taxon>Pseudomonadati</taxon>
        <taxon>Pseudomonadota</taxon>
        <taxon>Alphaproteobacteria</taxon>
        <taxon>Sphingomonadales</taxon>
        <taxon>Sphingomonadaceae</taxon>
        <taxon>Sphingomonas</taxon>
    </lineage>
</organism>
<dbReference type="AlphaFoldDB" id="A0A1E3LYQ8"/>
<comment type="caution">
    <text evidence="1">The sequence shown here is derived from an EMBL/GenBank/DDBJ whole genome shotgun (WGS) entry which is preliminary data.</text>
</comment>
<accession>A0A1E3LYQ8</accession>
<evidence type="ECO:0000313" key="1">
    <source>
        <dbReference type="EMBL" id="ODP38937.1"/>
    </source>
</evidence>
<evidence type="ECO:0000313" key="2">
    <source>
        <dbReference type="Proteomes" id="UP000094487"/>
    </source>
</evidence>
<keyword evidence="2" id="KW-1185">Reference proteome</keyword>
<dbReference type="RefSeq" id="WP_069319412.1">
    <property type="nucleotide sequence ID" value="NZ_MDDS01000010.1"/>
</dbReference>